<evidence type="ECO:0000256" key="1">
    <source>
        <dbReference type="SAM" id="MobiDB-lite"/>
    </source>
</evidence>
<dbReference type="AlphaFoldDB" id="G9HQ35"/>
<sequence>MTPMTSVESATLKMGHQPRSNMSVTLPKKRRSIRLPRSPARMSA</sequence>
<proteinExistence type="predicted"/>
<organism evidence="2">
    <name type="scientific">uncultured organism</name>
    <dbReference type="NCBI Taxonomy" id="155900"/>
    <lineage>
        <taxon>unclassified sequences</taxon>
        <taxon>environmental samples</taxon>
    </lineage>
</organism>
<protein>
    <submittedName>
        <fullName evidence="2">MMGP6</fullName>
    </submittedName>
</protein>
<gene>
    <name evidence="2" type="primary">mmgp6</name>
</gene>
<dbReference type="EMBL" id="JN379817">
    <property type="protein sequence ID" value="AEO37470.1"/>
    <property type="molecule type" value="Genomic_DNA"/>
</dbReference>
<accession>G9HQ35</accession>
<reference evidence="2" key="1">
    <citation type="submission" date="2011-07" db="EMBL/GenBank/DDBJ databases">
        <title>Peptides from marine metagenome.</title>
        <authorList>
            <person name="Pushpanathan M."/>
            <person name="Rajendhran J."/>
            <person name="Sundarakrishnan B."/>
            <person name="Jayachandran S."/>
            <person name="Gunasekaran P."/>
        </authorList>
    </citation>
    <scope>NUCLEOTIDE SEQUENCE</scope>
</reference>
<feature type="region of interest" description="Disordered" evidence="1">
    <location>
        <begin position="1"/>
        <end position="44"/>
    </location>
</feature>
<evidence type="ECO:0000313" key="2">
    <source>
        <dbReference type="EMBL" id="AEO37470.1"/>
    </source>
</evidence>
<name>G9HQ35_9ZZZZ</name>